<gene>
    <name evidence="5" type="ORF">H8S23_11305</name>
</gene>
<dbReference type="AlphaFoldDB" id="A0A923I915"/>
<dbReference type="PANTHER" id="PTHR10724:SF7">
    <property type="entry name" value="SMALL RIBOSOMAL SUBUNIT PROTEIN BS1C"/>
    <property type="match status" value="1"/>
</dbReference>
<dbReference type="InterPro" id="IPR003029">
    <property type="entry name" value="S1_domain"/>
</dbReference>
<sequence>MIYAAEDRLPCCTDFTLRELMEAAEKHTVLQSTALLYDTDKSLHFCLGGYPALMPHEECAEGIRTGQVRDIAVITRVGRAACFVITEAVGGPRPRFVLSRAEAQRRCREEYLDRLEPGDVIPCTATHIEPFGVFCDVGCGISALLPIDCLSVSRIASPADRVRTGQPLTCVVRQRDERGRLVLSMKELLGSWQDNADLFRVGMSVMGIVRSVEDYGVFIELTPNLAGLAEYTDALSPGDAVSVYIKNILPQKMKIKLVVLSRLPAPAAPAPLHLFISEGHLDEWVYSCPGARRLVRTVFSEEMPARGGS</sequence>
<keyword evidence="6" id="KW-1185">Reference proteome</keyword>
<dbReference type="GO" id="GO:0005840">
    <property type="term" value="C:ribosome"/>
    <property type="evidence" value="ECO:0007669"/>
    <property type="project" value="UniProtKB-KW"/>
</dbReference>
<dbReference type="Gene3D" id="2.40.50.140">
    <property type="entry name" value="Nucleic acid-binding proteins"/>
    <property type="match status" value="2"/>
</dbReference>
<dbReference type="RefSeq" id="WP_186888451.1">
    <property type="nucleotide sequence ID" value="NZ_JACONZ010000004.1"/>
</dbReference>
<name>A0A923I915_9FIRM</name>
<evidence type="ECO:0000313" key="5">
    <source>
        <dbReference type="EMBL" id="MBC5582094.1"/>
    </source>
</evidence>
<dbReference type="SMART" id="SM00316">
    <property type="entry name" value="S1"/>
    <property type="match status" value="2"/>
</dbReference>
<dbReference type="EMBL" id="JACONZ010000004">
    <property type="protein sequence ID" value="MBC5582094.1"/>
    <property type="molecule type" value="Genomic_DNA"/>
</dbReference>
<dbReference type="Proteomes" id="UP000659630">
    <property type="component" value="Unassembled WGS sequence"/>
</dbReference>
<proteinExistence type="inferred from homology"/>
<dbReference type="GO" id="GO:0006412">
    <property type="term" value="P:translation"/>
    <property type="evidence" value="ECO:0007669"/>
    <property type="project" value="TreeGrafter"/>
</dbReference>
<feature type="domain" description="S1 motif" evidence="4">
    <location>
        <begin position="118"/>
        <end position="186"/>
    </location>
</feature>
<keyword evidence="3" id="KW-0687">Ribonucleoprotein</keyword>
<dbReference type="InterPro" id="IPR012340">
    <property type="entry name" value="NA-bd_OB-fold"/>
</dbReference>
<keyword evidence="2" id="KW-0689">Ribosomal protein</keyword>
<dbReference type="PANTHER" id="PTHR10724">
    <property type="entry name" value="30S RIBOSOMAL PROTEIN S1"/>
    <property type="match status" value="1"/>
</dbReference>
<comment type="caution">
    <text evidence="5">The sequence shown here is derived from an EMBL/GenBank/DDBJ whole genome shotgun (WGS) entry which is preliminary data.</text>
</comment>
<evidence type="ECO:0000256" key="3">
    <source>
        <dbReference type="ARBA" id="ARBA00023274"/>
    </source>
</evidence>
<dbReference type="Pfam" id="PF00575">
    <property type="entry name" value="S1"/>
    <property type="match status" value="1"/>
</dbReference>
<dbReference type="GO" id="GO:0003735">
    <property type="term" value="F:structural constituent of ribosome"/>
    <property type="evidence" value="ECO:0007669"/>
    <property type="project" value="TreeGrafter"/>
</dbReference>
<accession>A0A923I915</accession>
<evidence type="ECO:0000256" key="2">
    <source>
        <dbReference type="ARBA" id="ARBA00022980"/>
    </source>
</evidence>
<dbReference type="GO" id="GO:1990904">
    <property type="term" value="C:ribonucleoprotein complex"/>
    <property type="evidence" value="ECO:0007669"/>
    <property type="project" value="UniProtKB-KW"/>
</dbReference>
<protein>
    <submittedName>
        <fullName evidence="5">S1 RNA-binding domain-containing protein</fullName>
    </submittedName>
</protein>
<evidence type="ECO:0000259" key="4">
    <source>
        <dbReference type="PROSITE" id="PS50126"/>
    </source>
</evidence>
<dbReference type="PROSITE" id="PS50126">
    <property type="entry name" value="S1"/>
    <property type="match status" value="2"/>
</dbReference>
<feature type="domain" description="S1 motif" evidence="4">
    <location>
        <begin position="202"/>
        <end position="233"/>
    </location>
</feature>
<evidence type="ECO:0000313" key="6">
    <source>
        <dbReference type="Proteomes" id="UP000659630"/>
    </source>
</evidence>
<comment type="similarity">
    <text evidence="1">Belongs to the bacterial ribosomal protein bS1 family.</text>
</comment>
<dbReference type="GO" id="GO:0003729">
    <property type="term" value="F:mRNA binding"/>
    <property type="evidence" value="ECO:0007669"/>
    <property type="project" value="TreeGrafter"/>
</dbReference>
<dbReference type="InterPro" id="IPR050437">
    <property type="entry name" value="Ribos_protein_bS1-like"/>
</dbReference>
<dbReference type="SUPFAM" id="SSF50249">
    <property type="entry name" value="Nucleic acid-binding proteins"/>
    <property type="match status" value="2"/>
</dbReference>
<organism evidence="5 6">
    <name type="scientific">Anaerofilum hominis</name>
    <dbReference type="NCBI Taxonomy" id="2763016"/>
    <lineage>
        <taxon>Bacteria</taxon>
        <taxon>Bacillati</taxon>
        <taxon>Bacillota</taxon>
        <taxon>Clostridia</taxon>
        <taxon>Eubacteriales</taxon>
        <taxon>Oscillospiraceae</taxon>
        <taxon>Anaerofilum</taxon>
    </lineage>
</organism>
<reference evidence="5" key="1">
    <citation type="submission" date="2020-08" db="EMBL/GenBank/DDBJ databases">
        <title>Genome public.</title>
        <authorList>
            <person name="Liu C."/>
            <person name="Sun Q."/>
        </authorList>
    </citation>
    <scope>NUCLEOTIDE SEQUENCE</scope>
    <source>
        <strain evidence="5">BX8</strain>
    </source>
</reference>
<evidence type="ECO:0000256" key="1">
    <source>
        <dbReference type="ARBA" id="ARBA00006767"/>
    </source>
</evidence>